<dbReference type="PANTHER" id="PTHR28052">
    <property type="entry name" value="UPF0545 PROTEIN C22ORF39"/>
    <property type="match status" value="1"/>
</dbReference>
<dbReference type="GeneID" id="27671525"/>
<gene>
    <name evidence="2" type="ORF">SPSK_09676</name>
</gene>
<evidence type="ECO:0000313" key="3">
    <source>
        <dbReference type="Proteomes" id="UP000033710"/>
    </source>
</evidence>
<dbReference type="InterPro" id="IPR021475">
    <property type="entry name" value="Pants/Emi1-like"/>
</dbReference>
<feature type="compositionally biased region" description="Basic and acidic residues" evidence="1">
    <location>
        <begin position="261"/>
        <end position="276"/>
    </location>
</feature>
<feature type="region of interest" description="Disordered" evidence="1">
    <location>
        <begin position="243"/>
        <end position="288"/>
    </location>
</feature>
<dbReference type="PANTHER" id="PTHR28052:SF1">
    <property type="entry name" value="UPF0545 PROTEIN C22ORF39"/>
    <property type="match status" value="1"/>
</dbReference>
<feature type="region of interest" description="Disordered" evidence="1">
    <location>
        <begin position="1"/>
        <end position="90"/>
    </location>
</feature>
<dbReference type="EMBL" id="AXCR01000007">
    <property type="protein sequence ID" value="KJR85405.1"/>
    <property type="molecule type" value="Genomic_DNA"/>
</dbReference>
<feature type="compositionally biased region" description="Low complexity" evidence="1">
    <location>
        <begin position="81"/>
        <end position="90"/>
    </location>
</feature>
<organism evidence="2 3">
    <name type="scientific">Sporothrix schenckii 1099-18</name>
    <dbReference type="NCBI Taxonomy" id="1397361"/>
    <lineage>
        <taxon>Eukaryota</taxon>
        <taxon>Fungi</taxon>
        <taxon>Dikarya</taxon>
        <taxon>Ascomycota</taxon>
        <taxon>Pezizomycotina</taxon>
        <taxon>Sordariomycetes</taxon>
        <taxon>Sordariomycetidae</taxon>
        <taxon>Ophiostomatales</taxon>
        <taxon>Ophiostomataceae</taxon>
        <taxon>Sporothrix</taxon>
    </lineage>
</organism>
<dbReference type="AlphaFoldDB" id="A0A0F2M9A9"/>
<dbReference type="OrthoDB" id="2017405at2759"/>
<reference evidence="2 3" key="1">
    <citation type="journal article" date="2014" name="BMC Genomics">
        <title>Comparative genomics of the major fungal agents of human and animal Sporotrichosis: Sporothrix schenckii and Sporothrix brasiliensis.</title>
        <authorList>
            <person name="Teixeira M.M."/>
            <person name="de Almeida L.G."/>
            <person name="Kubitschek-Barreira P."/>
            <person name="Alves F.L."/>
            <person name="Kioshima E.S."/>
            <person name="Abadio A.K."/>
            <person name="Fernandes L."/>
            <person name="Derengowski L.S."/>
            <person name="Ferreira K.S."/>
            <person name="Souza R.C."/>
            <person name="Ruiz J.C."/>
            <person name="de Andrade N.C."/>
            <person name="Paes H.C."/>
            <person name="Nicola A.M."/>
            <person name="Albuquerque P."/>
            <person name="Gerber A.L."/>
            <person name="Martins V.P."/>
            <person name="Peconick L.D."/>
            <person name="Neto A.V."/>
            <person name="Chaucanez C.B."/>
            <person name="Silva P.A."/>
            <person name="Cunha O.L."/>
            <person name="de Oliveira F.F."/>
            <person name="dos Santos T.C."/>
            <person name="Barros A.L."/>
            <person name="Soares M.A."/>
            <person name="de Oliveira L.M."/>
            <person name="Marini M.M."/>
            <person name="Villalobos-Duno H."/>
            <person name="Cunha M.M."/>
            <person name="de Hoog S."/>
            <person name="da Silveira J.F."/>
            <person name="Henrissat B."/>
            <person name="Nino-Vega G.A."/>
            <person name="Cisalpino P.S."/>
            <person name="Mora-Montes H.M."/>
            <person name="Almeida S.R."/>
            <person name="Stajich J.E."/>
            <person name="Lopes-Bezerra L.M."/>
            <person name="Vasconcelos A.T."/>
            <person name="Felipe M.S."/>
        </authorList>
    </citation>
    <scope>NUCLEOTIDE SEQUENCE [LARGE SCALE GENOMIC DNA]</scope>
    <source>
        <strain evidence="2 3">1099-18</strain>
    </source>
</reference>
<dbReference type="KEGG" id="ssck:SPSK_09676"/>
<dbReference type="Proteomes" id="UP000033710">
    <property type="component" value="Unassembled WGS sequence"/>
</dbReference>
<proteinExistence type="predicted"/>
<dbReference type="VEuPathDB" id="FungiDB:SPSK_09676"/>
<feature type="compositionally biased region" description="Low complexity" evidence="1">
    <location>
        <begin position="15"/>
        <end position="36"/>
    </location>
</feature>
<sequence length="288" mass="31654">MGWFWSNKSADEKASSSQASLSSPQPDAASSSLPSPHEASPEKPTTANPVNDGSPENDPELRKLMAMFESGEIGLEDPRQAARSSSTATGAAPSKLASWKAVWSASSAGEASSPVAEGEEPFEPRERSLGEAVLPVHMSCRQAFDLAWACQSPAGQWRAVYRHGSVRQCSDLWDDFWFCMRVKGYAEGPMKEETIRSYYRKKEIDRYYLPGKPSSEDVWRSRTVDEVLPPGAVFQNDFNVVVGGNGGDGGQKQQTDAPVDDNGREDASKILADAERRRRIREQMGYNK</sequence>
<evidence type="ECO:0000256" key="1">
    <source>
        <dbReference type="SAM" id="MobiDB-lite"/>
    </source>
</evidence>
<dbReference type="RefSeq" id="XP_016588081.1">
    <property type="nucleotide sequence ID" value="XM_016736248.1"/>
</dbReference>
<reference evidence="2 3" key="2">
    <citation type="journal article" date="2015" name="Eukaryot. Cell">
        <title>Asexual propagation of a virulent clone complex in a human and feline outbreak of sporotrichosis.</title>
        <authorList>
            <person name="Teixeira Mde M."/>
            <person name="Rodrigues A.M."/>
            <person name="Tsui C.K."/>
            <person name="de Almeida L.G."/>
            <person name="Van Diepeningen A.D."/>
            <person name="van den Ende B.G."/>
            <person name="Fernandes G.F."/>
            <person name="Kano R."/>
            <person name="Hamelin R.C."/>
            <person name="Lopes-Bezerra L.M."/>
            <person name="Vasconcelos A.T."/>
            <person name="de Hoog S."/>
            <person name="de Camargo Z.P."/>
            <person name="Felipe M.S."/>
        </authorList>
    </citation>
    <scope>NUCLEOTIDE SEQUENCE [LARGE SCALE GENOMIC DNA]</scope>
    <source>
        <strain evidence="2 3">1099-18</strain>
    </source>
</reference>
<evidence type="ECO:0000313" key="2">
    <source>
        <dbReference type="EMBL" id="KJR85405.1"/>
    </source>
</evidence>
<name>A0A0F2M9A9_SPOSC</name>
<dbReference type="Pfam" id="PF11326">
    <property type="entry name" value="PANTS-like"/>
    <property type="match status" value="1"/>
</dbReference>
<comment type="caution">
    <text evidence="2">The sequence shown here is derived from an EMBL/GenBank/DDBJ whole genome shotgun (WGS) entry which is preliminary data.</text>
</comment>
<accession>A0A0F2M9A9</accession>
<protein>
    <submittedName>
        <fullName evidence="2">Uncharacterized protein</fullName>
    </submittedName>
</protein>